<evidence type="ECO:0000313" key="7">
    <source>
        <dbReference type="EMBL" id="GAA4976289.1"/>
    </source>
</evidence>
<dbReference type="InterPro" id="IPR050985">
    <property type="entry name" value="Alpha-glycosidase_related"/>
</dbReference>
<organism evidence="7 8">
    <name type="scientific">Yinghuangia aomiensis</name>
    <dbReference type="NCBI Taxonomy" id="676205"/>
    <lineage>
        <taxon>Bacteria</taxon>
        <taxon>Bacillati</taxon>
        <taxon>Actinomycetota</taxon>
        <taxon>Actinomycetes</taxon>
        <taxon>Kitasatosporales</taxon>
        <taxon>Streptomycetaceae</taxon>
        <taxon>Yinghuangia</taxon>
    </lineage>
</organism>
<dbReference type="InterPro" id="IPR000322">
    <property type="entry name" value="Glyco_hydro_31_TIM"/>
</dbReference>
<keyword evidence="3 4" id="KW-0326">Glycosidase</keyword>
<dbReference type="SUPFAM" id="SSF51011">
    <property type="entry name" value="Glycosyl hydrolase domain"/>
    <property type="match status" value="1"/>
</dbReference>
<name>A0ABP9HQI9_9ACTN</name>
<dbReference type="Proteomes" id="UP001500466">
    <property type="component" value="Unassembled WGS sequence"/>
</dbReference>
<evidence type="ECO:0000313" key="8">
    <source>
        <dbReference type="Proteomes" id="UP001500466"/>
    </source>
</evidence>
<keyword evidence="8" id="KW-1185">Reference proteome</keyword>
<evidence type="ECO:0000259" key="5">
    <source>
        <dbReference type="Pfam" id="PF01055"/>
    </source>
</evidence>
<dbReference type="GO" id="GO:0016787">
    <property type="term" value="F:hydrolase activity"/>
    <property type="evidence" value="ECO:0007669"/>
    <property type="project" value="UniProtKB-KW"/>
</dbReference>
<dbReference type="Gene3D" id="3.20.20.80">
    <property type="entry name" value="Glycosidases"/>
    <property type="match status" value="1"/>
</dbReference>
<dbReference type="Gene3D" id="2.60.40.1180">
    <property type="entry name" value="Golgi alpha-mannosidase II"/>
    <property type="match status" value="1"/>
</dbReference>
<feature type="domain" description="Glycosyl hydrolase family 31 C-terminal" evidence="6">
    <location>
        <begin position="434"/>
        <end position="511"/>
    </location>
</feature>
<dbReference type="PANTHER" id="PTHR43053">
    <property type="entry name" value="GLYCOSIDASE FAMILY 31"/>
    <property type="match status" value="1"/>
</dbReference>
<accession>A0ABP9HQI9</accession>
<gene>
    <name evidence="7" type="ORF">GCM10023205_49260</name>
</gene>
<evidence type="ECO:0000256" key="3">
    <source>
        <dbReference type="ARBA" id="ARBA00023295"/>
    </source>
</evidence>
<evidence type="ECO:0000256" key="2">
    <source>
        <dbReference type="ARBA" id="ARBA00022801"/>
    </source>
</evidence>
<dbReference type="Pfam" id="PF01055">
    <property type="entry name" value="Glyco_hydro_31_2nd"/>
    <property type="match status" value="1"/>
</dbReference>
<sequence length="516" mass="57037">MNPVVAAAPGAVLRLPLLPGERWWGGAAAEGRSMPYAADYSFDLRDLRGNQGMPLLLSNRGRWVHSTGTFTFEVGAEALTVTPHAEASVIEHADGFDDLRGAYRDVMSRCYPATGALPDPLLFTAPQYNLWIETVFEPTQQKVLDYAERLLAEGFPPGVLMIDDQWSASYGDWTFHRGRFPDPAAMVARLHDLGFKVMLWLVPYVTPDSPTARTLFEAGYLLPDPAERYPAAVGLWWNGLSASLDLGHPDAVAWFQETLQRLHTDFGIDGFKFDGGDAEWWRQLGVADPEAYTHTWNRLGLAWPLNEYRDAWRTAGLPLAQRQQDKYHQWDGRFGVESLIPNALAQAVTGHAFTCPDMIGGGEFRFVPAENGYDQELFVRYAQIAALFPMMQFSAAPWRVLDAEHLAIVREAALLHAEFGSEILAVAKASAATGDPVQRPLAWAYPDGGYEDVTDQFLIGDTLMVAPVTTPGASVREVRIPPGRWRADDGTVYEGPDTVTVAAPLARLPYFRAVTA</sequence>
<dbReference type="CDD" id="cd06592">
    <property type="entry name" value="GH31_NET37"/>
    <property type="match status" value="1"/>
</dbReference>
<evidence type="ECO:0000256" key="4">
    <source>
        <dbReference type="RuleBase" id="RU361185"/>
    </source>
</evidence>
<dbReference type="Pfam" id="PF21365">
    <property type="entry name" value="Glyco_hydro_31_3rd"/>
    <property type="match status" value="1"/>
</dbReference>
<keyword evidence="2 4" id="KW-0378">Hydrolase</keyword>
<dbReference type="EMBL" id="BAABHS010000017">
    <property type="protein sequence ID" value="GAA4976289.1"/>
    <property type="molecule type" value="Genomic_DNA"/>
</dbReference>
<proteinExistence type="inferred from homology"/>
<dbReference type="InterPro" id="IPR017853">
    <property type="entry name" value="GH"/>
</dbReference>
<dbReference type="InterPro" id="IPR048395">
    <property type="entry name" value="Glyco_hydro_31_C"/>
</dbReference>
<dbReference type="RefSeq" id="WP_345677816.1">
    <property type="nucleotide sequence ID" value="NZ_BAABHS010000017.1"/>
</dbReference>
<dbReference type="SUPFAM" id="SSF51445">
    <property type="entry name" value="(Trans)glycosidases"/>
    <property type="match status" value="1"/>
</dbReference>
<evidence type="ECO:0000259" key="6">
    <source>
        <dbReference type="Pfam" id="PF21365"/>
    </source>
</evidence>
<feature type="domain" description="Glycoside hydrolase family 31 TIM barrel" evidence="5">
    <location>
        <begin position="130"/>
        <end position="399"/>
    </location>
</feature>
<evidence type="ECO:0000256" key="1">
    <source>
        <dbReference type="ARBA" id="ARBA00007806"/>
    </source>
</evidence>
<dbReference type="PANTHER" id="PTHR43053:SF4">
    <property type="entry name" value="MYOGENESIS-REGULATING GLYCOSIDASE"/>
    <property type="match status" value="1"/>
</dbReference>
<comment type="similarity">
    <text evidence="1 4">Belongs to the glycosyl hydrolase 31 family.</text>
</comment>
<protein>
    <submittedName>
        <fullName evidence="7">Glycoside hydrolase family 31 protein</fullName>
    </submittedName>
</protein>
<reference evidence="8" key="1">
    <citation type="journal article" date="2019" name="Int. J. Syst. Evol. Microbiol.">
        <title>The Global Catalogue of Microorganisms (GCM) 10K type strain sequencing project: providing services to taxonomists for standard genome sequencing and annotation.</title>
        <authorList>
            <consortium name="The Broad Institute Genomics Platform"/>
            <consortium name="The Broad Institute Genome Sequencing Center for Infectious Disease"/>
            <person name="Wu L."/>
            <person name="Ma J."/>
        </authorList>
    </citation>
    <scope>NUCLEOTIDE SEQUENCE [LARGE SCALE GENOMIC DNA]</scope>
    <source>
        <strain evidence="8">JCM 17986</strain>
    </source>
</reference>
<dbReference type="InterPro" id="IPR013780">
    <property type="entry name" value="Glyco_hydro_b"/>
</dbReference>
<comment type="caution">
    <text evidence="7">The sequence shown here is derived from an EMBL/GenBank/DDBJ whole genome shotgun (WGS) entry which is preliminary data.</text>
</comment>